<evidence type="ECO:0000313" key="1">
    <source>
        <dbReference type="EMBL" id="KAF9925479.1"/>
    </source>
</evidence>
<comment type="caution">
    <text evidence="1">The sequence shown here is derived from an EMBL/GenBank/DDBJ whole genome shotgun (WGS) entry which is preliminary data.</text>
</comment>
<dbReference type="OrthoDB" id="2395598at2759"/>
<dbReference type="AlphaFoldDB" id="A0A9P6IK65"/>
<dbReference type="EMBL" id="JAAAHW010010482">
    <property type="protein sequence ID" value="KAF9925479.1"/>
    <property type="molecule type" value="Genomic_DNA"/>
</dbReference>
<name>A0A9P6IK65_9FUNG</name>
<sequence>MAFLGSIRQPKFVRRLQSTDILNCRFMTESKIEPLDVKALMTDVLDLSSEAQQRIQELHYSDENGQFSKNSNLLRDSLTVFPALSRWSILADAALHPSPNLTDILGPNLTDVLGPNLTDVLGPNLATIMNQLTTLELLDTDATVSKTAPSCVQRLLCMAPNLLHFKAKGDPLDTAMEPHWVCRNLQTFQIQPHNRLQPKYRGPRECFMLTWSSAAHVSGIFTLITQCLLSELKGLEKLVLRTSAEPYRLPDRDLDLDVHIGPTQPVHSTEASSLEVC</sequence>
<reference evidence="1" key="1">
    <citation type="journal article" date="2020" name="Fungal Divers.">
        <title>Resolving the Mortierellaceae phylogeny through synthesis of multi-gene phylogenetics and phylogenomics.</title>
        <authorList>
            <person name="Vandepol N."/>
            <person name="Liber J."/>
            <person name="Desiro A."/>
            <person name="Na H."/>
            <person name="Kennedy M."/>
            <person name="Barry K."/>
            <person name="Grigoriev I.V."/>
            <person name="Miller A.N."/>
            <person name="O'Donnell K."/>
            <person name="Stajich J.E."/>
            <person name="Bonito G."/>
        </authorList>
    </citation>
    <scope>NUCLEOTIDE SEQUENCE</scope>
    <source>
        <strain evidence="1">MES-2147</strain>
    </source>
</reference>
<keyword evidence="2" id="KW-1185">Reference proteome</keyword>
<evidence type="ECO:0000313" key="2">
    <source>
        <dbReference type="Proteomes" id="UP000749646"/>
    </source>
</evidence>
<protein>
    <submittedName>
        <fullName evidence="1">Uncharacterized protein</fullName>
    </submittedName>
</protein>
<proteinExistence type="predicted"/>
<gene>
    <name evidence="1" type="ORF">BGZ65_007721</name>
</gene>
<organism evidence="1 2">
    <name type="scientific">Modicella reniformis</name>
    <dbReference type="NCBI Taxonomy" id="1440133"/>
    <lineage>
        <taxon>Eukaryota</taxon>
        <taxon>Fungi</taxon>
        <taxon>Fungi incertae sedis</taxon>
        <taxon>Mucoromycota</taxon>
        <taxon>Mortierellomycotina</taxon>
        <taxon>Mortierellomycetes</taxon>
        <taxon>Mortierellales</taxon>
        <taxon>Mortierellaceae</taxon>
        <taxon>Modicella</taxon>
    </lineage>
</organism>
<dbReference type="Proteomes" id="UP000749646">
    <property type="component" value="Unassembled WGS sequence"/>
</dbReference>
<accession>A0A9P6IK65</accession>